<accession>A0A1Y2LLB0</accession>
<reference evidence="1 2" key="1">
    <citation type="journal article" date="2017" name="Genome Announc.">
        <title>Genome sequence of the saprophytic ascomycete Epicoccum nigrum ICMP 19927 strain isolated from New Zealand.</title>
        <authorList>
            <person name="Fokin M."/>
            <person name="Fleetwood D."/>
            <person name="Weir B.S."/>
            <person name="Villas-Boas S.G."/>
        </authorList>
    </citation>
    <scope>NUCLEOTIDE SEQUENCE [LARGE SCALE GENOMIC DNA]</scope>
    <source>
        <strain evidence="1 2">ICMP 19927</strain>
    </source>
</reference>
<dbReference type="EMBL" id="KZ107862">
    <property type="protein sequence ID" value="OSS43658.1"/>
    <property type="molecule type" value="Genomic_DNA"/>
</dbReference>
<dbReference type="AlphaFoldDB" id="A0A1Y2LLB0"/>
<proteinExistence type="predicted"/>
<keyword evidence="2" id="KW-1185">Reference proteome</keyword>
<organism evidence="1 2">
    <name type="scientific">Epicoccum nigrum</name>
    <name type="common">Soil fungus</name>
    <name type="synonym">Epicoccum purpurascens</name>
    <dbReference type="NCBI Taxonomy" id="105696"/>
    <lineage>
        <taxon>Eukaryota</taxon>
        <taxon>Fungi</taxon>
        <taxon>Dikarya</taxon>
        <taxon>Ascomycota</taxon>
        <taxon>Pezizomycotina</taxon>
        <taxon>Dothideomycetes</taxon>
        <taxon>Pleosporomycetidae</taxon>
        <taxon>Pleosporales</taxon>
        <taxon>Pleosporineae</taxon>
        <taxon>Didymellaceae</taxon>
        <taxon>Epicoccum</taxon>
    </lineage>
</organism>
<sequence>MSPIPIIVCGRSTEIAHKVTLDMQPEYDVVKIVLSPEEGIEEIPKYLSGQNPPRAVALGGAFDDATVESMRDAASKAGEVVWLRVDKSRQSEMPSMDDKEVFGAALAERMKASLQEHNVGQGGASSGVYFF</sequence>
<dbReference type="OMA" id="PEYPKLM"/>
<protein>
    <submittedName>
        <fullName evidence="1">Uncharacterized protein</fullName>
    </submittedName>
</protein>
<name>A0A1Y2LLB0_EPING</name>
<dbReference type="InParanoid" id="A0A1Y2LLB0"/>
<evidence type="ECO:0000313" key="2">
    <source>
        <dbReference type="Proteomes" id="UP000193240"/>
    </source>
</evidence>
<gene>
    <name evidence="1" type="ORF">B5807_11573</name>
</gene>
<dbReference type="Proteomes" id="UP000193240">
    <property type="component" value="Unassembled WGS sequence"/>
</dbReference>
<evidence type="ECO:0000313" key="1">
    <source>
        <dbReference type="EMBL" id="OSS43658.1"/>
    </source>
</evidence>